<dbReference type="Ensembl" id="ENSCSAVT00000015250.1">
    <property type="protein sequence ID" value="ENSCSAVP00000015076.1"/>
    <property type="gene ID" value="ENSCSAVG00000008841.1"/>
</dbReference>
<keyword evidence="4" id="KW-1185">Reference proteome</keyword>
<dbReference type="GO" id="GO:0003779">
    <property type="term" value="F:actin binding"/>
    <property type="evidence" value="ECO:0007669"/>
    <property type="project" value="InterPro"/>
</dbReference>
<reference evidence="3" key="3">
    <citation type="submission" date="2025-09" db="UniProtKB">
        <authorList>
            <consortium name="Ensembl"/>
        </authorList>
    </citation>
    <scope>IDENTIFICATION</scope>
</reference>
<dbReference type="HOGENOM" id="CLU_910697_0_0_1"/>
<protein>
    <recommendedName>
        <fullName evidence="2">WH2 domain-containing protein</fullName>
    </recommendedName>
</protein>
<feature type="compositionally biased region" description="Basic and acidic residues" evidence="1">
    <location>
        <begin position="296"/>
        <end position="306"/>
    </location>
</feature>
<proteinExistence type="predicted"/>
<name>H2ZBW0_CIOSA</name>
<feature type="domain" description="WH2" evidence="2">
    <location>
        <begin position="40"/>
        <end position="60"/>
    </location>
</feature>
<feature type="compositionally biased region" description="Acidic residues" evidence="1">
    <location>
        <begin position="206"/>
        <end position="239"/>
    </location>
</feature>
<dbReference type="PROSITE" id="PS51082">
    <property type="entry name" value="WH2"/>
    <property type="match status" value="1"/>
</dbReference>
<evidence type="ECO:0000313" key="4">
    <source>
        <dbReference type="Proteomes" id="UP000007875"/>
    </source>
</evidence>
<evidence type="ECO:0000259" key="2">
    <source>
        <dbReference type="PROSITE" id="PS51082"/>
    </source>
</evidence>
<dbReference type="Proteomes" id="UP000007875">
    <property type="component" value="Unassembled WGS sequence"/>
</dbReference>
<accession>H2ZBW0</accession>
<feature type="region of interest" description="Disordered" evidence="1">
    <location>
        <begin position="266"/>
        <end position="306"/>
    </location>
</feature>
<reference evidence="4" key="1">
    <citation type="submission" date="2003-08" db="EMBL/GenBank/DDBJ databases">
        <authorList>
            <person name="Birren B."/>
            <person name="Nusbaum C."/>
            <person name="Abebe A."/>
            <person name="Abouelleil A."/>
            <person name="Adekoya E."/>
            <person name="Ait-zahra M."/>
            <person name="Allen N."/>
            <person name="Allen T."/>
            <person name="An P."/>
            <person name="Anderson M."/>
            <person name="Anderson S."/>
            <person name="Arachchi H."/>
            <person name="Armbruster J."/>
            <person name="Bachantsang P."/>
            <person name="Baldwin J."/>
            <person name="Barry A."/>
            <person name="Bayul T."/>
            <person name="Blitshsteyn B."/>
            <person name="Bloom T."/>
            <person name="Blye J."/>
            <person name="Boguslavskiy L."/>
            <person name="Borowsky M."/>
            <person name="Boukhgalter B."/>
            <person name="Brunache A."/>
            <person name="Butler J."/>
            <person name="Calixte N."/>
            <person name="Calvo S."/>
            <person name="Camarata J."/>
            <person name="Campo K."/>
            <person name="Chang J."/>
            <person name="Cheshatsang Y."/>
            <person name="Citroen M."/>
            <person name="Collymore A."/>
            <person name="Considine T."/>
            <person name="Cook A."/>
            <person name="Cooke P."/>
            <person name="Corum B."/>
            <person name="Cuomo C."/>
            <person name="David R."/>
            <person name="Dawoe T."/>
            <person name="Degray S."/>
            <person name="Dodge S."/>
            <person name="Dooley K."/>
            <person name="Dorje P."/>
            <person name="Dorjee K."/>
            <person name="Dorris L."/>
            <person name="Duffey N."/>
            <person name="Dupes A."/>
            <person name="Elkins T."/>
            <person name="Engels R."/>
            <person name="Erickson J."/>
            <person name="Farina A."/>
            <person name="Faro S."/>
            <person name="Ferreira P."/>
            <person name="Fischer H."/>
            <person name="Fitzgerald M."/>
            <person name="Foley K."/>
            <person name="Gage D."/>
            <person name="Galagan J."/>
            <person name="Gearin G."/>
            <person name="Gnerre S."/>
            <person name="Gnirke A."/>
            <person name="Goyette A."/>
            <person name="Graham J."/>
            <person name="Grandbois E."/>
            <person name="Gyaltsen K."/>
            <person name="Hafez N."/>
            <person name="Hagopian D."/>
            <person name="Hagos B."/>
            <person name="Hall J."/>
            <person name="Hatcher B."/>
            <person name="Heller A."/>
            <person name="Higgins H."/>
            <person name="Honan T."/>
            <person name="Horn A."/>
            <person name="Houde N."/>
            <person name="Hughes L."/>
            <person name="Hulme W."/>
            <person name="Husby E."/>
            <person name="Iliev I."/>
            <person name="Jaffe D."/>
            <person name="Jones C."/>
            <person name="Kamal M."/>
            <person name="Kamat A."/>
            <person name="Kamvysselis M."/>
            <person name="Karlsson E."/>
            <person name="Kells C."/>
            <person name="Kieu A."/>
            <person name="Kisner P."/>
            <person name="Kodira C."/>
            <person name="Kulbokas E."/>
            <person name="Labutti K."/>
            <person name="Lama D."/>
            <person name="Landers T."/>
            <person name="Leger J."/>
            <person name="Levine S."/>
            <person name="Lewis D."/>
            <person name="Lewis T."/>
            <person name="Lindblad-toh K."/>
            <person name="Liu X."/>
            <person name="Lokyitsang T."/>
            <person name="Lokyitsang Y."/>
            <person name="Lucien O."/>
            <person name="Lui A."/>
            <person name="Ma L.J."/>
            <person name="Mabbitt R."/>
            <person name="Macdonald J."/>
            <person name="Maclean C."/>
            <person name="Major J."/>
            <person name="Manning J."/>
            <person name="Marabella R."/>
            <person name="Maru K."/>
            <person name="Matthews C."/>
            <person name="Mauceli E."/>
            <person name="Mccarthy M."/>
            <person name="Mcdonough S."/>
            <person name="Mcghee T."/>
            <person name="Meldrim J."/>
            <person name="Meneus L."/>
            <person name="Mesirov J."/>
            <person name="Mihalev A."/>
            <person name="Mihova T."/>
            <person name="Mikkelsen T."/>
            <person name="Mlenga V."/>
            <person name="Moru K."/>
            <person name="Mozes J."/>
            <person name="Mulrain L."/>
            <person name="Munson G."/>
            <person name="Naylor J."/>
            <person name="Newes C."/>
            <person name="Nguyen C."/>
            <person name="Nguyen N."/>
            <person name="Nguyen T."/>
            <person name="Nicol R."/>
            <person name="Nielsen C."/>
            <person name="Nizzari M."/>
            <person name="Norbu C."/>
            <person name="Norbu N."/>
            <person name="O'donnell P."/>
            <person name="Okoawo O."/>
            <person name="O'leary S."/>
            <person name="Omotosho B."/>
            <person name="O'neill K."/>
            <person name="Osman S."/>
            <person name="Parker S."/>
            <person name="Perrin D."/>
            <person name="Phunkhang P."/>
            <person name="Piqani B."/>
            <person name="Purcell S."/>
            <person name="Rachupka T."/>
            <person name="Ramasamy U."/>
            <person name="Rameau R."/>
            <person name="Ray V."/>
            <person name="Raymond C."/>
            <person name="Retta R."/>
            <person name="Richardson S."/>
            <person name="Rise C."/>
            <person name="Rodriguez J."/>
            <person name="Rogers J."/>
            <person name="Rogov P."/>
            <person name="Rutman M."/>
            <person name="Schupbach R."/>
            <person name="Seaman C."/>
            <person name="Settipalli S."/>
            <person name="Sharpe T."/>
            <person name="Sheridan J."/>
            <person name="Sherpa N."/>
            <person name="Shi J."/>
            <person name="Smirnov S."/>
            <person name="Smith C."/>
            <person name="Sougnez C."/>
            <person name="Spencer B."/>
            <person name="Stalker J."/>
            <person name="Stange-thomann N."/>
            <person name="Stavropoulos S."/>
            <person name="Stetson K."/>
            <person name="Stone C."/>
            <person name="Stone S."/>
            <person name="Stubbs M."/>
            <person name="Talamas J."/>
            <person name="Tchuinga P."/>
            <person name="Tenzing P."/>
            <person name="Tesfaye S."/>
            <person name="Theodore J."/>
            <person name="Thoulutsang Y."/>
            <person name="Topham K."/>
            <person name="Towey S."/>
            <person name="Tsamla T."/>
            <person name="Tsomo N."/>
            <person name="Vallee D."/>
            <person name="Vassiliev H."/>
            <person name="Venkataraman V."/>
            <person name="Vinson J."/>
            <person name="Vo A."/>
            <person name="Wade C."/>
            <person name="Wang S."/>
            <person name="Wangchuk T."/>
            <person name="Wangdi T."/>
            <person name="Whittaker C."/>
            <person name="Wilkinson J."/>
            <person name="Wu Y."/>
            <person name="Wyman D."/>
            <person name="Yadav S."/>
            <person name="Yang S."/>
            <person name="Yang X."/>
            <person name="Yeager S."/>
            <person name="Yee E."/>
            <person name="Young G."/>
            <person name="Zainoun J."/>
            <person name="Zembeck L."/>
            <person name="Zimmer A."/>
            <person name="Zody M."/>
            <person name="Lander E."/>
        </authorList>
    </citation>
    <scope>NUCLEOTIDE SEQUENCE [LARGE SCALE GENOMIC DNA]</scope>
</reference>
<organism evidence="3 4">
    <name type="scientific">Ciona savignyi</name>
    <name type="common">Pacific transparent sea squirt</name>
    <dbReference type="NCBI Taxonomy" id="51511"/>
    <lineage>
        <taxon>Eukaryota</taxon>
        <taxon>Metazoa</taxon>
        <taxon>Chordata</taxon>
        <taxon>Tunicata</taxon>
        <taxon>Ascidiacea</taxon>
        <taxon>Phlebobranchia</taxon>
        <taxon>Cionidae</taxon>
        <taxon>Ciona</taxon>
    </lineage>
</organism>
<reference evidence="3" key="2">
    <citation type="submission" date="2025-08" db="UniProtKB">
        <authorList>
            <consortium name="Ensembl"/>
        </authorList>
    </citation>
    <scope>IDENTIFICATION</scope>
</reference>
<evidence type="ECO:0000256" key="1">
    <source>
        <dbReference type="SAM" id="MobiDB-lite"/>
    </source>
</evidence>
<dbReference type="InParanoid" id="H2ZBW0"/>
<dbReference type="AlphaFoldDB" id="H2ZBW0"/>
<feature type="region of interest" description="Disordered" evidence="1">
    <location>
        <begin position="18"/>
        <end position="252"/>
    </location>
</feature>
<sequence>MAPHEMAILEKWFTGKLMGKVEKPTKTSKRRKDTESQVATRGQLLDSIRSQSGMSNLKKVSPRPSTRSSMVDSDVEAPRSDVTKPQPSPLCDLPSRPRTPLPPIERVQLDNDVVSDDDVVHNSINDVSETEATMYKDNQTTDDDVTNDVTHDSSNDVSEIEGTMYKDNPTSSIMDTLALPKSDDADEAMSSNTSSVDVIEWKDGESYDSDEYEVVEIEVSESEDEEEGEEESLSSDENEEKGKKTDPVSALDNLGIFSNYEKMISSPKSAAKPGKLNIEEAQETPSLSLSPGTPRPVRDDDSWIAG</sequence>
<evidence type="ECO:0000313" key="3">
    <source>
        <dbReference type="Ensembl" id="ENSCSAVP00000015076.1"/>
    </source>
</evidence>
<dbReference type="InterPro" id="IPR003124">
    <property type="entry name" value="WH2_dom"/>
</dbReference>